<comment type="cofactor">
    <cofactor evidence="1">
        <name>FAD</name>
        <dbReference type="ChEBI" id="CHEBI:57692"/>
    </cofactor>
</comment>
<keyword evidence="3" id="KW-0274">FAD</keyword>
<accession>A0A2I7II93</accession>
<reference evidence="8 9" key="1">
    <citation type="journal article" date="2017" name="Front. Microbiol.">
        <title>Phaeobacter piscinae sp. nov., a species of the Roseobacter group and potential aquaculture probiont.</title>
        <authorList>
            <person name="Sonnenschein E.C."/>
            <person name="Phippen C.B.W."/>
            <person name="Nielsen K.F."/>
            <person name="Mateiu R.V."/>
            <person name="Melchiorsen J."/>
            <person name="Gram L."/>
            <person name="Overmann J."/>
            <person name="Freese H.M."/>
        </authorList>
    </citation>
    <scope>NUCLEOTIDE SEQUENCE [LARGE SCALE GENOMIC DNA]</scope>
    <source>
        <strain evidence="8 9">P88</strain>
    </source>
</reference>
<evidence type="ECO:0000256" key="4">
    <source>
        <dbReference type="ARBA" id="ARBA00023002"/>
    </source>
</evidence>
<dbReference type="RefSeq" id="WP_102854376.1">
    <property type="nucleotide sequence ID" value="NZ_CP010610.1"/>
</dbReference>
<dbReference type="GO" id="GO:0004497">
    <property type="term" value="F:monooxygenase activity"/>
    <property type="evidence" value="ECO:0007669"/>
    <property type="project" value="UniProtKB-KW"/>
</dbReference>
<organism evidence="8 9">
    <name type="scientific">Phaeobacter inhibens</name>
    <dbReference type="NCBI Taxonomy" id="221822"/>
    <lineage>
        <taxon>Bacteria</taxon>
        <taxon>Pseudomonadati</taxon>
        <taxon>Pseudomonadota</taxon>
        <taxon>Alphaproteobacteria</taxon>
        <taxon>Rhodobacterales</taxon>
        <taxon>Roseobacteraceae</taxon>
        <taxon>Phaeobacter</taxon>
    </lineage>
</organism>
<dbReference type="SUPFAM" id="SSF51905">
    <property type="entry name" value="FAD/NAD(P)-binding domain"/>
    <property type="match status" value="1"/>
</dbReference>
<dbReference type="PRINTS" id="PR00420">
    <property type="entry name" value="RNGMNOXGNASE"/>
</dbReference>
<dbReference type="Proteomes" id="UP000236447">
    <property type="component" value="Chromosome"/>
</dbReference>
<protein>
    <submittedName>
        <fullName evidence="8">FAD dependent oxidoreductase</fullName>
    </submittedName>
</protein>
<sequence length="408" mass="43737">MRLTDRKITIIGAGIGGLAAALAFSRQGAKVTVLEQAEAITEVGAGLQISPNGVAVLRALGLADDLAWSAPRARAVVLRSHRRGREVLRLDLDQYAPGQNFYFAHRADLINLLADAARQAGVKVRLLQKVDRITSGARPVVHLANGAQCSGDLVIGADGLHSKARAALNGVATPRFTGQVAWRATVANLHNHPAEAQVFMGPGRHLVTYPLRDSSLMNIVAVQERKTWAEEGWHHRDDPEALRSAFTGFGGAAADLLAQVDQVALWGLFRHPVAEVWHQGSLAIMGDAAHPTLPFMAQGANLALEDAWVLVDALRTASSDEEGLAAYQQRRRSRAAKVVDAATGNAWKYHLRQPLAWPAHQILRVGGRLAPQRMVQQFDWIYGHDVTGGTPAPTGNDPGAGGPITTLA</sequence>
<dbReference type="PANTHER" id="PTHR13789:SF318">
    <property type="entry name" value="GERANYLGERANYL DIPHOSPHATE REDUCTASE"/>
    <property type="match status" value="1"/>
</dbReference>
<name>A0A2I7II93_9RHOB</name>
<dbReference type="Gene3D" id="3.50.50.60">
    <property type="entry name" value="FAD/NAD(P)-binding domain"/>
    <property type="match status" value="1"/>
</dbReference>
<dbReference type="EMBL" id="CP010725">
    <property type="protein sequence ID" value="AUQ98540.1"/>
    <property type="molecule type" value="Genomic_DNA"/>
</dbReference>
<proteinExistence type="predicted"/>
<keyword evidence="5" id="KW-0503">Monooxygenase</keyword>
<evidence type="ECO:0000256" key="1">
    <source>
        <dbReference type="ARBA" id="ARBA00001974"/>
    </source>
</evidence>
<feature type="region of interest" description="Disordered" evidence="6">
    <location>
        <begin position="389"/>
        <end position="408"/>
    </location>
</feature>
<dbReference type="InterPro" id="IPR036188">
    <property type="entry name" value="FAD/NAD-bd_sf"/>
</dbReference>
<evidence type="ECO:0000256" key="2">
    <source>
        <dbReference type="ARBA" id="ARBA00022630"/>
    </source>
</evidence>
<keyword evidence="4" id="KW-0560">Oxidoreductase</keyword>
<dbReference type="SUPFAM" id="SSF54373">
    <property type="entry name" value="FAD-linked reductases, C-terminal domain"/>
    <property type="match status" value="1"/>
</dbReference>
<evidence type="ECO:0000313" key="8">
    <source>
        <dbReference type="EMBL" id="AUQ98540.1"/>
    </source>
</evidence>
<dbReference type="InterPro" id="IPR050493">
    <property type="entry name" value="FAD-dep_Monooxygenase_BioMet"/>
</dbReference>
<dbReference type="GO" id="GO:0071949">
    <property type="term" value="F:FAD binding"/>
    <property type="evidence" value="ECO:0007669"/>
    <property type="project" value="InterPro"/>
</dbReference>
<evidence type="ECO:0000313" key="9">
    <source>
        <dbReference type="Proteomes" id="UP000236447"/>
    </source>
</evidence>
<evidence type="ECO:0000259" key="7">
    <source>
        <dbReference type="Pfam" id="PF01494"/>
    </source>
</evidence>
<dbReference type="AlphaFoldDB" id="A0A2I7II93"/>
<keyword evidence="2" id="KW-0285">Flavoprotein</keyword>
<dbReference type="Pfam" id="PF01494">
    <property type="entry name" value="FAD_binding_3"/>
    <property type="match status" value="1"/>
</dbReference>
<evidence type="ECO:0000256" key="5">
    <source>
        <dbReference type="ARBA" id="ARBA00023033"/>
    </source>
</evidence>
<dbReference type="PANTHER" id="PTHR13789">
    <property type="entry name" value="MONOOXYGENASE"/>
    <property type="match status" value="1"/>
</dbReference>
<dbReference type="InterPro" id="IPR002938">
    <property type="entry name" value="FAD-bd"/>
</dbReference>
<reference evidence="8 9" key="2">
    <citation type="journal article" date="2017" name="Genome Biol. Evol.">
        <title>Trajectories and Drivers of Genome Evolution in Surface-Associated Marine Phaeobacter.</title>
        <authorList>
            <person name="Freese H.M."/>
            <person name="Sikorski J."/>
            <person name="Bunk B."/>
            <person name="Scheuner C."/>
            <person name="Meier-Kolthoff J.P."/>
            <person name="Sproer C."/>
            <person name="Gram L."/>
            <person name="Overmann J."/>
        </authorList>
    </citation>
    <scope>NUCLEOTIDE SEQUENCE [LARGE SCALE GENOMIC DNA]</scope>
    <source>
        <strain evidence="8 9">P88</strain>
    </source>
</reference>
<gene>
    <name evidence="8" type="ORF">PhaeoP88_01156</name>
</gene>
<evidence type="ECO:0000256" key="3">
    <source>
        <dbReference type="ARBA" id="ARBA00022827"/>
    </source>
</evidence>
<feature type="domain" description="FAD-binding" evidence="7">
    <location>
        <begin position="7"/>
        <end position="341"/>
    </location>
</feature>
<evidence type="ECO:0000256" key="6">
    <source>
        <dbReference type="SAM" id="MobiDB-lite"/>
    </source>
</evidence>